<dbReference type="Proteomes" id="UP000198618">
    <property type="component" value="Unassembled WGS sequence"/>
</dbReference>
<organism evidence="4 5">
    <name type="scientific">Oceanobacillus limi</name>
    <dbReference type="NCBI Taxonomy" id="930131"/>
    <lineage>
        <taxon>Bacteria</taxon>
        <taxon>Bacillati</taxon>
        <taxon>Bacillota</taxon>
        <taxon>Bacilli</taxon>
        <taxon>Bacillales</taxon>
        <taxon>Bacillaceae</taxon>
        <taxon>Oceanobacillus</taxon>
    </lineage>
</organism>
<proteinExistence type="predicted"/>
<dbReference type="AlphaFoldDB" id="A0A1I0EKQ6"/>
<evidence type="ECO:0000313" key="5">
    <source>
        <dbReference type="Proteomes" id="UP000198618"/>
    </source>
</evidence>
<evidence type="ECO:0000256" key="2">
    <source>
        <dbReference type="ARBA" id="ARBA00023287"/>
    </source>
</evidence>
<feature type="transmembrane region" description="Helical" evidence="3">
    <location>
        <begin position="12"/>
        <end position="36"/>
    </location>
</feature>
<dbReference type="STRING" id="930131.SAMN05216389_111152"/>
<reference evidence="4 5" key="1">
    <citation type="submission" date="2016-10" db="EMBL/GenBank/DDBJ databases">
        <authorList>
            <person name="de Groot N.N."/>
        </authorList>
    </citation>
    <scope>NUCLEOTIDE SEQUENCE [LARGE SCALE GENOMIC DNA]</scope>
    <source>
        <strain evidence="4 5">IBRC-M 10780</strain>
    </source>
</reference>
<dbReference type="NCBIfam" id="TIGR02532">
    <property type="entry name" value="IV_pilin_GFxxxE"/>
    <property type="match status" value="1"/>
</dbReference>
<name>A0A1I0EKQ6_9BACI</name>
<keyword evidence="3" id="KW-0812">Transmembrane</keyword>
<accession>A0A1I0EKQ6</accession>
<gene>
    <name evidence="4" type="ORF">SAMN05216389_111152</name>
</gene>
<evidence type="ECO:0000256" key="3">
    <source>
        <dbReference type="SAM" id="Phobius"/>
    </source>
</evidence>
<dbReference type="OrthoDB" id="2704592at2"/>
<evidence type="ECO:0000256" key="1">
    <source>
        <dbReference type="ARBA" id="ARBA00004241"/>
    </source>
</evidence>
<keyword evidence="3" id="KW-0472">Membrane</keyword>
<evidence type="ECO:0000313" key="4">
    <source>
        <dbReference type="EMBL" id="SET45090.1"/>
    </source>
</evidence>
<keyword evidence="3" id="KW-1133">Transmembrane helix</keyword>
<dbReference type="Pfam" id="PF07963">
    <property type="entry name" value="N_methyl"/>
    <property type="match status" value="1"/>
</dbReference>
<comment type="subcellular location">
    <subcellularLocation>
        <location evidence="1">Cell surface</location>
    </subcellularLocation>
</comment>
<keyword evidence="5" id="KW-1185">Reference proteome</keyword>
<dbReference type="RefSeq" id="WP_090870529.1">
    <property type="nucleotide sequence ID" value="NZ_FOHE01000011.1"/>
</dbReference>
<dbReference type="GO" id="GO:0030420">
    <property type="term" value="P:establishment of competence for transformation"/>
    <property type="evidence" value="ECO:0007669"/>
    <property type="project" value="UniProtKB-KW"/>
</dbReference>
<protein>
    <submittedName>
        <fullName evidence="4">Prepilin-type N-terminal cleavage/methylation domain-containing protein</fullName>
    </submittedName>
</protein>
<dbReference type="InterPro" id="IPR012902">
    <property type="entry name" value="N_methyl_site"/>
</dbReference>
<keyword evidence="2" id="KW-0178">Competence</keyword>
<dbReference type="GO" id="GO:0009986">
    <property type="term" value="C:cell surface"/>
    <property type="evidence" value="ECO:0007669"/>
    <property type="project" value="UniProtKB-SubCell"/>
</dbReference>
<dbReference type="EMBL" id="FOHE01000011">
    <property type="protein sequence ID" value="SET45090.1"/>
    <property type="molecule type" value="Genomic_DNA"/>
</dbReference>
<sequence length="143" mass="16580">MLIKKWIVNRDGFTLIEIIASIALLSMVIAIFLPIFPQIINWTNQSEGQLKSGNLMDQVIFDLENHSNIHTNFNTSCPAMSDPFDVRNISNEFIYLEGYYPVIRGCKEEELDLYRTQIQIHQTDDPGRIFSDTYIYLEGELDE</sequence>